<dbReference type="InterPro" id="IPR023459">
    <property type="entry name" value="Tscrpt_elong_fac_GreA/B_fam"/>
</dbReference>
<dbReference type="Proteomes" id="UP000265955">
    <property type="component" value="Unassembled WGS sequence"/>
</dbReference>
<organism evidence="3 4">
    <name type="scientific">Noviherbaspirillum saxi</name>
    <dbReference type="NCBI Taxonomy" id="2320863"/>
    <lineage>
        <taxon>Bacteria</taxon>
        <taxon>Pseudomonadati</taxon>
        <taxon>Pseudomonadota</taxon>
        <taxon>Betaproteobacteria</taxon>
        <taxon>Burkholderiales</taxon>
        <taxon>Oxalobacteraceae</taxon>
        <taxon>Noviherbaspirillum</taxon>
    </lineage>
</organism>
<dbReference type="Pfam" id="PF14760">
    <property type="entry name" value="Rnk_N"/>
    <property type="match status" value="1"/>
</dbReference>
<dbReference type="SUPFAM" id="SSF54534">
    <property type="entry name" value="FKBP-like"/>
    <property type="match status" value="1"/>
</dbReference>
<dbReference type="GO" id="GO:0003677">
    <property type="term" value="F:DNA binding"/>
    <property type="evidence" value="ECO:0007669"/>
    <property type="project" value="InterPro"/>
</dbReference>
<dbReference type="Gene3D" id="3.10.50.30">
    <property type="entry name" value="Transcription elongation factor, GreA/GreB, C-terminal domain"/>
    <property type="match status" value="1"/>
</dbReference>
<evidence type="ECO:0000259" key="2">
    <source>
        <dbReference type="Pfam" id="PF14760"/>
    </source>
</evidence>
<dbReference type="RefSeq" id="WP_119772768.1">
    <property type="nucleotide sequence ID" value="NZ_QYUO01000003.1"/>
</dbReference>
<dbReference type="InterPro" id="IPR001437">
    <property type="entry name" value="Tscrpt_elong_fac_GreA/B_C"/>
</dbReference>
<dbReference type="GO" id="GO:0070063">
    <property type="term" value="F:RNA polymerase binding"/>
    <property type="evidence" value="ECO:0007669"/>
    <property type="project" value="InterPro"/>
</dbReference>
<dbReference type="InterPro" id="IPR036953">
    <property type="entry name" value="GreA/GreB_C_sf"/>
</dbReference>
<dbReference type="GO" id="GO:0032784">
    <property type="term" value="P:regulation of DNA-templated transcription elongation"/>
    <property type="evidence" value="ECO:0007669"/>
    <property type="project" value="InterPro"/>
</dbReference>
<dbReference type="OrthoDB" id="192847at2"/>
<dbReference type="GO" id="GO:0006354">
    <property type="term" value="P:DNA-templated transcription elongation"/>
    <property type="evidence" value="ECO:0007669"/>
    <property type="project" value="TreeGrafter"/>
</dbReference>
<dbReference type="PANTHER" id="PTHR30437">
    <property type="entry name" value="TRANSCRIPTION ELONGATION FACTOR GREA"/>
    <property type="match status" value="1"/>
</dbReference>
<sequence length="135" mass="15039">MKPSITVSLHDLERLELLLDTLPSTAGESKRALLDELTRAHIVESTDIPSSVVAMHSKVRFDIAATREEFCLTLVYPKETHTAPDTISVLTPIGTALLGMSVGSSIEWPRRDGQMLTLKVLEIISRSEREEENKR</sequence>
<dbReference type="AlphaFoldDB" id="A0A3A3G0B8"/>
<dbReference type="NCBIfam" id="NF004396">
    <property type="entry name" value="PRK05753.1"/>
    <property type="match status" value="1"/>
</dbReference>
<dbReference type="Pfam" id="PF01272">
    <property type="entry name" value="GreA_GreB"/>
    <property type="match status" value="1"/>
</dbReference>
<dbReference type="InterPro" id="IPR029462">
    <property type="entry name" value="Rnk_N"/>
</dbReference>
<dbReference type="Gene3D" id="1.10.286.20">
    <property type="match status" value="1"/>
</dbReference>
<gene>
    <name evidence="3" type="ORF">D3871_25090</name>
</gene>
<feature type="domain" description="Regulator of nucleoside diphosphate kinase N-terminal" evidence="2">
    <location>
        <begin position="3"/>
        <end position="43"/>
    </location>
</feature>
<feature type="domain" description="Transcription elongation factor GreA/GreB C-terminal" evidence="1">
    <location>
        <begin position="49"/>
        <end position="123"/>
    </location>
</feature>
<comment type="caution">
    <text evidence="3">The sequence shown here is derived from an EMBL/GenBank/DDBJ whole genome shotgun (WGS) entry which is preliminary data.</text>
</comment>
<dbReference type="EMBL" id="QYUO01000003">
    <property type="protein sequence ID" value="RJF92769.1"/>
    <property type="molecule type" value="Genomic_DNA"/>
</dbReference>
<reference evidence="4" key="1">
    <citation type="submission" date="2018-09" db="EMBL/GenBank/DDBJ databases">
        <authorList>
            <person name="Zhu H."/>
        </authorList>
    </citation>
    <scope>NUCLEOTIDE SEQUENCE [LARGE SCALE GENOMIC DNA]</scope>
    <source>
        <strain evidence="4">K1R23-30</strain>
    </source>
</reference>
<keyword evidence="3" id="KW-0418">Kinase</keyword>
<proteinExistence type="predicted"/>
<keyword evidence="4" id="KW-1185">Reference proteome</keyword>
<keyword evidence="3" id="KW-0808">Transferase</keyword>
<evidence type="ECO:0000313" key="3">
    <source>
        <dbReference type="EMBL" id="RJF92769.1"/>
    </source>
</evidence>
<evidence type="ECO:0000313" key="4">
    <source>
        <dbReference type="Proteomes" id="UP000265955"/>
    </source>
</evidence>
<dbReference type="GO" id="GO:0016301">
    <property type="term" value="F:kinase activity"/>
    <property type="evidence" value="ECO:0007669"/>
    <property type="project" value="UniProtKB-KW"/>
</dbReference>
<protein>
    <submittedName>
        <fullName evidence="3">Nucleoside diphosphate kinase regulator</fullName>
    </submittedName>
</protein>
<evidence type="ECO:0000259" key="1">
    <source>
        <dbReference type="Pfam" id="PF01272"/>
    </source>
</evidence>
<accession>A0A3A3G0B8</accession>
<dbReference type="PANTHER" id="PTHR30437:SF5">
    <property type="entry name" value="REGULATOR OF NUCLEOSIDE DIPHOSPHATE KINASE"/>
    <property type="match status" value="1"/>
</dbReference>
<name>A0A3A3G0B8_9BURK</name>